<dbReference type="Proteomes" id="UP000198860">
    <property type="component" value="Unassembled WGS sequence"/>
</dbReference>
<accession>A0A1H0T0B8</accession>
<proteinExistence type="predicted"/>
<reference evidence="2" key="1">
    <citation type="submission" date="2016-10" db="EMBL/GenBank/DDBJ databases">
        <authorList>
            <person name="Varghese N."/>
            <person name="Submissions S."/>
        </authorList>
    </citation>
    <scope>NUCLEOTIDE SEQUENCE [LARGE SCALE GENOMIC DNA]</scope>
    <source>
        <strain evidence="2">CGMCC 1.3703</strain>
    </source>
</reference>
<gene>
    <name evidence="1" type="ORF">SAMN05421677_119102</name>
</gene>
<dbReference type="STRING" id="240303.SAMN05421677_119102"/>
<name>A0A1H0T0B8_HALAD</name>
<evidence type="ECO:0000313" key="1">
    <source>
        <dbReference type="EMBL" id="SDP47557.1"/>
    </source>
</evidence>
<keyword evidence="2" id="KW-1185">Reference proteome</keyword>
<organism evidence="1 2">
    <name type="scientific">Halobacillus aidingensis</name>
    <dbReference type="NCBI Taxonomy" id="240303"/>
    <lineage>
        <taxon>Bacteria</taxon>
        <taxon>Bacillati</taxon>
        <taxon>Bacillota</taxon>
        <taxon>Bacilli</taxon>
        <taxon>Bacillales</taxon>
        <taxon>Bacillaceae</taxon>
        <taxon>Halobacillus</taxon>
    </lineage>
</organism>
<sequence>MDVQRNMDTELPVIYRVNRYYIQNTGKAGDTFKSNILYTVHFPY</sequence>
<protein>
    <submittedName>
        <fullName evidence="1">Uncharacterized protein</fullName>
    </submittedName>
</protein>
<dbReference type="AlphaFoldDB" id="A0A1H0T0B8"/>
<evidence type="ECO:0000313" key="2">
    <source>
        <dbReference type="Proteomes" id="UP000198860"/>
    </source>
</evidence>
<dbReference type="EMBL" id="FNIZ01000019">
    <property type="protein sequence ID" value="SDP47557.1"/>
    <property type="molecule type" value="Genomic_DNA"/>
</dbReference>